<protein>
    <submittedName>
        <fullName evidence="1">Uncharacterized protein</fullName>
    </submittedName>
</protein>
<name>A0A4Z2FVF4_9TELE</name>
<reference evidence="1 2" key="1">
    <citation type="submission" date="2019-03" db="EMBL/GenBank/DDBJ databases">
        <title>First draft genome of Liparis tanakae, snailfish: a comprehensive survey of snailfish specific genes.</title>
        <authorList>
            <person name="Kim W."/>
            <person name="Song I."/>
            <person name="Jeong J.-H."/>
            <person name="Kim D."/>
            <person name="Kim S."/>
            <person name="Ryu S."/>
            <person name="Song J.Y."/>
            <person name="Lee S.K."/>
        </authorList>
    </citation>
    <scope>NUCLEOTIDE SEQUENCE [LARGE SCALE GENOMIC DNA]</scope>
    <source>
        <tissue evidence="1">Muscle</tissue>
    </source>
</reference>
<dbReference type="Proteomes" id="UP000314294">
    <property type="component" value="Unassembled WGS sequence"/>
</dbReference>
<dbReference type="EMBL" id="SRLO01000862">
    <property type="protein sequence ID" value="TNN45169.1"/>
    <property type="molecule type" value="Genomic_DNA"/>
</dbReference>
<gene>
    <name evidence="1" type="ORF">EYF80_044619</name>
</gene>
<sequence length="62" mass="7309">MATLKRETITAVRSADRQTRLVWEPGDQRGEQPPFLFRFSFRRPSVDTPWIQRNFSAPLAFE</sequence>
<evidence type="ECO:0000313" key="2">
    <source>
        <dbReference type="Proteomes" id="UP000314294"/>
    </source>
</evidence>
<accession>A0A4Z2FVF4</accession>
<keyword evidence="2" id="KW-1185">Reference proteome</keyword>
<organism evidence="1 2">
    <name type="scientific">Liparis tanakae</name>
    <name type="common">Tanaka's snailfish</name>
    <dbReference type="NCBI Taxonomy" id="230148"/>
    <lineage>
        <taxon>Eukaryota</taxon>
        <taxon>Metazoa</taxon>
        <taxon>Chordata</taxon>
        <taxon>Craniata</taxon>
        <taxon>Vertebrata</taxon>
        <taxon>Euteleostomi</taxon>
        <taxon>Actinopterygii</taxon>
        <taxon>Neopterygii</taxon>
        <taxon>Teleostei</taxon>
        <taxon>Neoteleostei</taxon>
        <taxon>Acanthomorphata</taxon>
        <taxon>Eupercaria</taxon>
        <taxon>Perciformes</taxon>
        <taxon>Cottioidei</taxon>
        <taxon>Cottales</taxon>
        <taxon>Liparidae</taxon>
        <taxon>Liparis</taxon>
    </lineage>
</organism>
<proteinExistence type="predicted"/>
<evidence type="ECO:0000313" key="1">
    <source>
        <dbReference type="EMBL" id="TNN45169.1"/>
    </source>
</evidence>
<comment type="caution">
    <text evidence="1">The sequence shown here is derived from an EMBL/GenBank/DDBJ whole genome shotgun (WGS) entry which is preliminary data.</text>
</comment>
<dbReference type="AlphaFoldDB" id="A0A4Z2FVF4"/>